<organism evidence="1 2">
    <name type="scientific">Aspergillus indologenus CBS 114.80</name>
    <dbReference type="NCBI Taxonomy" id="1450541"/>
    <lineage>
        <taxon>Eukaryota</taxon>
        <taxon>Fungi</taxon>
        <taxon>Dikarya</taxon>
        <taxon>Ascomycota</taxon>
        <taxon>Pezizomycotina</taxon>
        <taxon>Eurotiomycetes</taxon>
        <taxon>Eurotiomycetidae</taxon>
        <taxon>Eurotiales</taxon>
        <taxon>Aspergillaceae</taxon>
        <taxon>Aspergillus</taxon>
        <taxon>Aspergillus subgen. Circumdati</taxon>
    </lineage>
</organism>
<proteinExistence type="predicted"/>
<sequence>MYHAPFLISDSCFQCISQFVSQRVSPSVILTPASPPSSSLSPPYSPPHDPLTRCRGSLTSHSCASGRAVVHVRPQFSLPVLQKPTGGFWASSYSDDRFWSRWGMATEPGMLPKKLSLSWSSARCHVLFFQAAAHVVQRTCEEDSFPNVWQDVGDDAYGLGFSLVSQTGDPETSLTD</sequence>
<protein>
    <submittedName>
        <fullName evidence="1">Uncharacterized protein</fullName>
    </submittedName>
</protein>
<gene>
    <name evidence="1" type="ORF">BP00DRAFT_234759</name>
</gene>
<dbReference type="Proteomes" id="UP000248817">
    <property type="component" value="Unassembled WGS sequence"/>
</dbReference>
<evidence type="ECO:0000313" key="2">
    <source>
        <dbReference type="Proteomes" id="UP000248817"/>
    </source>
</evidence>
<keyword evidence="2" id="KW-1185">Reference proteome</keyword>
<name>A0A2V5JGE3_9EURO</name>
<accession>A0A2V5JGE3</accession>
<dbReference type="EMBL" id="KZ825469">
    <property type="protein sequence ID" value="PYI35446.1"/>
    <property type="molecule type" value="Genomic_DNA"/>
</dbReference>
<dbReference type="AlphaFoldDB" id="A0A2V5JGE3"/>
<reference evidence="1 2" key="1">
    <citation type="submission" date="2018-02" db="EMBL/GenBank/DDBJ databases">
        <title>The genomes of Aspergillus section Nigri reveals drivers in fungal speciation.</title>
        <authorList>
            <consortium name="DOE Joint Genome Institute"/>
            <person name="Vesth T.C."/>
            <person name="Nybo J."/>
            <person name="Theobald S."/>
            <person name="Brandl J."/>
            <person name="Frisvad J.C."/>
            <person name="Nielsen K.F."/>
            <person name="Lyhne E.K."/>
            <person name="Kogle M.E."/>
            <person name="Kuo A."/>
            <person name="Riley R."/>
            <person name="Clum A."/>
            <person name="Nolan M."/>
            <person name="Lipzen A."/>
            <person name="Salamov A."/>
            <person name="Henrissat B."/>
            <person name="Wiebenga A."/>
            <person name="De vries R.P."/>
            <person name="Grigoriev I.V."/>
            <person name="Mortensen U.H."/>
            <person name="Andersen M.R."/>
            <person name="Baker S.E."/>
        </authorList>
    </citation>
    <scope>NUCLEOTIDE SEQUENCE [LARGE SCALE GENOMIC DNA]</scope>
    <source>
        <strain evidence="1 2">CBS 114.80</strain>
    </source>
</reference>
<evidence type="ECO:0000313" key="1">
    <source>
        <dbReference type="EMBL" id="PYI35446.1"/>
    </source>
</evidence>